<proteinExistence type="inferred from homology"/>
<keyword evidence="3 4" id="KW-0472">Membrane</keyword>
<dbReference type="Proteomes" id="UP001646157">
    <property type="component" value="Unassembled WGS sequence"/>
</dbReference>
<feature type="transmembrane region" description="Helical" evidence="5">
    <location>
        <begin position="354"/>
        <end position="372"/>
    </location>
</feature>
<dbReference type="InterPro" id="IPR050768">
    <property type="entry name" value="UPF0353/GerABKA_families"/>
</dbReference>
<name>A0ABS2N9H6_9BACI</name>
<dbReference type="InterPro" id="IPR004995">
    <property type="entry name" value="Spore_Ger"/>
</dbReference>
<evidence type="ECO:0000256" key="2">
    <source>
        <dbReference type="ARBA" id="ARBA00005278"/>
    </source>
</evidence>
<feature type="transmembrane region" description="Helical" evidence="5">
    <location>
        <begin position="407"/>
        <end position="432"/>
    </location>
</feature>
<dbReference type="PANTHER" id="PTHR22550:SF5">
    <property type="entry name" value="LEUCINE ZIPPER PROTEIN 4"/>
    <property type="match status" value="1"/>
</dbReference>
<evidence type="ECO:0000313" key="7">
    <source>
        <dbReference type="Proteomes" id="UP001646157"/>
    </source>
</evidence>
<dbReference type="EMBL" id="JAFBDZ010000001">
    <property type="protein sequence ID" value="MBM7584485.1"/>
    <property type="molecule type" value="Genomic_DNA"/>
</dbReference>
<evidence type="ECO:0000313" key="6">
    <source>
        <dbReference type="EMBL" id="MBM7584485.1"/>
    </source>
</evidence>
<dbReference type="PANTHER" id="PTHR22550">
    <property type="entry name" value="SPORE GERMINATION PROTEIN"/>
    <property type="match status" value="1"/>
</dbReference>
<keyword evidence="5" id="KW-0812">Transmembrane</keyword>
<sequence>MDNIGKKLEGNIQHIKNLFQQTSDLVVRKVKFGIEKSEHAAIIYIDGIIDSDIMQDFVIKPILNSKESPEKNGIINLISEVIESANVKTGTTFQEITDALVNGKTAILFEENDIGIIVDTAKWNERSLEEAIGERAPKGPVIGLTEKLKTNINILRSFIKSPKLYIENKEVGLISKTQLSVIYLDGIVDKGVLEKVQSRLNKLSVKYILGSRIIEEVIEGQKSIFPLIKTTERPDVLASSLYEGKVGIIVDGTPFVIITPSLFIDSFQTPDDYYFKAGRFTNRFIRFFGFFLSVYLPAIYVTLEKFHQDEYSKKVVKSFFTDGELLTAFWEMVILIFLLRIFLDTTFRIPKSSIIILSLVAAVVIGETAVTAKIIHPAGLITIGITFLTSFLTIYRGLADVTTTMRFLFLLVANFFGFTGLIVGTTLLILYMTNLKSVGVPYLSPLIPFRYEELKDTLYRGDLKSLLNSKHSYPDDN</sequence>
<dbReference type="Pfam" id="PF03323">
    <property type="entry name" value="GerA"/>
    <property type="match status" value="1"/>
</dbReference>
<keyword evidence="7" id="KW-1185">Reference proteome</keyword>
<dbReference type="PIRSF" id="PIRSF005690">
    <property type="entry name" value="GerBA"/>
    <property type="match status" value="1"/>
</dbReference>
<feature type="transmembrane region" description="Helical" evidence="5">
    <location>
        <begin position="378"/>
        <end position="395"/>
    </location>
</feature>
<protein>
    <submittedName>
        <fullName evidence="6">Spore germination protein KA</fullName>
    </submittedName>
</protein>
<comment type="similarity">
    <text evidence="2 4">Belongs to the GerABKA family.</text>
</comment>
<comment type="subcellular location">
    <subcellularLocation>
        <location evidence="4">Cell membrane</location>
    </subcellularLocation>
    <subcellularLocation>
        <location evidence="1">Membrane</location>
        <topology evidence="1">Multi-pass membrane protein</topology>
    </subcellularLocation>
</comment>
<dbReference type="RefSeq" id="WP_205168635.1">
    <property type="nucleotide sequence ID" value="NZ_JAFBDZ010000001.1"/>
</dbReference>
<keyword evidence="5" id="KW-1133">Transmembrane helix</keyword>
<evidence type="ECO:0000256" key="4">
    <source>
        <dbReference type="PIRNR" id="PIRNR005690"/>
    </source>
</evidence>
<evidence type="ECO:0000256" key="1">
    <source>
        <dbReference type="ARBA" id="ARBA00004141"/>
    </source>
</evidence>
<evidence type="ECO:0000256" key="5">
    <source>
        <dbReference type="SAM" id="Phobius"/>
    </source>
</evidence>
<feature type="transmembrane region" description="Helical" evidence="5">
    <location>
        <begin position="323"/>
        <end position="342"/>
    </location>
</feature>
<feature type="transmembrane region" description="Helical" evidence="5">
    <location>
        <begin position="284"/>
        <end position="303"/>
    </location>
</feature>
<organism evidence="6 7">
    <name type="scientific">Rossellomorea pakistanensis</name>
    <dbReference type="NCBI Taxonomy" id="992288"/>
    <lineage>
        <taxon>Bacteria</taxon>
        <taxon>Bacillati</taxon>
        <taxon>Bacillota</taxon>
        <taxon>Bacilli</taxon>
        <taxon>Bacillales</taxon>
        <taxon>Bacillaceae</taxon>
        <taxon>Rossellomorea</taxon>
    </lineage>
</organism>
<evidence type="ECO:0000256" key="3">
    <source>
        <dbReference type="ARBA" id="ARBA00023136"/>
    </source>
</evidence>
<reference evidence="6 7" key="1">
    <citation type="submission" date="2021-01" db="EMBL/GenBank/DDBJ databases">
        <title>Genomic Encyclopedia of Type Strains, Phase IV (KMG-IV): sequencing the most valuable type-strain genomes for metagenomic binning, comparative biology and taxonomic classification.</title>
        <authorList>
            <person name="Goeker M."/>
        </authorList>
    </citation>
    <scope>NUCLEOTIDE SEQUENCE [LARGE SCALE GENOMIC DNA]</scope>
    <source>
        <strain evidence="6 7">DSM 24834</strain>
    </source>
</reference>
<comment type="caution">
    <text evidence="6">The sequence shown here is derived from an EMBL/GenBank/DDBJ whole genome shotgun (WGS) entry which is preliminary data.</text>
</comment>
<accession>A0ABS2N9H6</accession>
<gene>
    <name evidence="6" type="ORF">JOC86_001022</name>
</gene>